<gene>
    <name evidence="1" type="ORF">BV25DRAFT_1922918</name>
</gene>
<organism evidence="1 2">
    <name type="scientific">Artomyces pyxidatus</name>
    <dbReference type="NCBI Taxonomy" id="48021"/>
    <lineage>
        <taxon>Eukaryota</taxon>
        <taxon>Fungi</taxon>
        <taxon>Dikarya</taxon>
        <taxon>Basidiomycota</taxon>
        <taxon>Agaricomycotina</taxon>
        <taxon>Agaricomycetes</taxon>
        <taxon>Russulales</taxon>
        <taxon>Auriscalpiaceae</taxon>
        <taxon>Artomyces</taxon>
    </lineage>
</organism>
<keyword evidence="2" id="KW-1185">Reference proteome</keyword>
<sequence>MADSDVRLLSLCVFAGGPFVSSAPPPSNSRLPPPYFRSPAITVYRHSVYICSSFCVSGYEILPRGPPVDH</sequence>
<name>A0ACB8SCC3_9AGAM</name>
<accession>A0ACB8SCC3</accession>
<dbReference type="EMBL" id="MU277628">
    <property type="protein sequence ID" value="KAI0054219.1"/>
    <property type="molecule type" value="Genomic_DNA"/>
</dbReference>
<evidence type="ECO:0000313" key="1">
    <source>
        <dbReference type="EMBL" id="KAI0054219.1"/>
    </source>
</evidence>
<evidence type="ECO:0000313" key="2">
    <source>
        <dbReference type="Proteomes" id="UP000814140"/>
    </source>
</evidence>
<protein>
    <submittedName>
        <fullName evidence="1">Uncharacterized protein</fullName>
    </submittedName>
</protein>
<reference evidence="1" key="1">
    <citation type="submission" date="2021-03" db="EMBL/GenBank/DDBJ databases">
        <authorList>
            <consortium name="DOE Joint Genome Institute"/>
            <person name="Ahrendt S."/>
            <person name="Looney B.P."/>
            <person name="Miyauchi S."/>
            <person name="Morin E."/>
            <person name="Drula E."/>
            <person name="Courty P.E."/>
            <person name="Chicoki N."/>
            <person name="Fauchery L."/>
            <person name="Kohler A."/>
            <person name="Kuo A."/>
            <person name="Labutti K."/>
            <person name="Pangilinan J."/>
            <person name="Lipzen A."/>
            <person name="Riley R."/>
            <person name="Andreopoulos W."/>
            <person name="He G."/>
            <person name="Johnson J."/>
            <person name="Barry K.W."/>
            <person name="Grigoriev I.V."/>
            <person name="Nagy L."/>
            <person name="Hibbett D."/>
            <person name="Henrissat B."/>
            <person name="Matheny P.B."/>
            <person name="Labbe J."/>
            <person name="Martin F."/>
        </authorList>
    </citation>
    <scope>NUCLEOTIDE SEQUENCE</scope>
    <source>
        <strain evidence="1">HHB10654</strain>
    </source>
</reference>
<comment type="caution">
    <text evidence="1">The sequence shown here is derived from an EMBL/GenBank/DDBJ whole genome shotgun (WGS) entry which is preliminary data.</text>
</comment>
<reference evidence="1" key="2">
    <citation type="journal article" date="2022" name="New Phytol.">
        <title>Evolutionary transition to the ectomycorrhizal habit in the genomes of a hyperdiverse lineage of mushroom-forming fungi.</title>
        <authorList>
            <person name="Looney B."/>
            <person name="Miyauchi S."/>
            <person name="Morin E."/>
            <person name="Drula E."/>
            <person name="Courty P.E."/>
            <person name="Kohler A."/>
            <person name="Kuo A."/>
            <person name="LaButti K."/>
            <person name="Pangilinan J."/>
            <person name="Lipzen A."/>
            <person name="Riley R."/>
            <person name="Andreopoulos W."/>
            <person name="He G."/>
            <person name="Johnson J."/>
            <person name="Nolan M."/>
            <person name="Tritt A."/>
            <person name="Barry K.W."/>
            <person name="Grigoriev I.V."/>
            <person name="Nagy L.G."/>
            <person name="Hibbett D."/>
            <person name="Henrissat B."/>
            <person name="Matheny P.B."/>
            <person name="Labbe J."/>
            <person name="Martin F.M."/>
        </authorList>
    </citation>
    <scope>NUCLEOTIDE SEQUENCE</scope>
    <source>
        <strain evidence="1">HHB10654</strain>
    </source>
</reference>
<dbReference type="Proteomes" id="UP000814140">
    <property type="component" value="Unassembled WGS sequence"/>
</dbReference>
<proteinExistence type="predicted"/>